<accession>A0A024U7L3</accession>
<feature type="compositionally biased region" description="Polar residues" evidence="1">
    <location>
        <begin position="227"/>
        <end position="240"/>
    </location>
</feature>
<dbReference type="GeneID" id="20082830"/>
<feature type="compositionally biased region" description="Low complexity" evidence="1">
    <location>
        <begin position="317"/>
        <end position="328"/>
    </location>
</feature>
<feature type="region of interest" description="Disordered" evidence="1">
    <location>
        <begin position="1"/>
        <end position="77"/>
    </location>
</feature>
<dbReference type="VEuPathDB" id="FungiDB:H310_05780"/>
<feature type="compositionally biased region" description="Polar residues" evidence="1">
    <location>
        <begin position="150"/>
        <end position="162"/>
    </location>
</feature>
<protein>
    <submittedName>
        <fullName evidence="2">Uncharacterized protein</fullName>
    </submittedName>
</protein>
<dbReference type="RefSeq" id="XP_008868820.1">
    <property type="nucleotide sequence ID" value="XM_008870598.1"/>
</dbReference>
<gene>
    <name evidence="2" type="ORF">H310_05780</name>
</gene>
<dbReference type="AlphaFoldDB" id="A0A024U7L3"/>
<proteinExistence type="predicted"/>
<reference evidence="2" key="1">
    <citation type="submission" date="2013-12" db="EMBL/GenBank/DDBJ databases">
        <title>The Genome Sequence of Aphanomyces invadans NJM9701.</title>
        <authorList>
            <consortium name="The Broad Institute Genomics Platform"/>
            <person name="Russ C."/>
            <person name="Tyler B."/>
            <person name="van West P."/>
            <person name="Dieguez-Uribeondo J."/>
            <person name="Young S.K."/>
            <person name="Zeng Q."/>
            <person name="Gargeya S."/>
            <person name="Fitzgerald M."/>
            <person name="Abouelleil A."/>
            <person name="Alvarado L."/>
            <person name="Chapman S.B."/>
            <person name="Gainer-Dewar J."/>
            <person name="Goldberg J."/>
            <person name="Griggs A."/>
            <person name="Gujja S."/>
            <person name="Hansen M."/>
            <person name="Howarth C."/>
            <person name="Imamovic A."/>
            <person name="Ireland A."/>
            <person name="Larimer J."/>
            <person name="McCowan C."/>
            <person name="Murphy C."/>
            <person name="Pearson M."/>
            <person name="Poon T.W."/>
            <person name="Priest M."/>
            <person name="Roberts A."/>
            <person name="Saif S."/>
            <person name="Shea T."/>
            <person name="Sykes S."/>
            <person name="Wortman J."/>
            <person name="Nusbaum C."/>
            <person name="Birren B."/>
        </authorList>
    </citation>
    <scope>NUCLEOTIDE SEQUENCE [LARGE SCALE GENOMIC DNA]</scope>
    <source>
        <strain evidence="2">NJM9701</strain>
    </source>
</reference>
<dbReference type="EMBL" id="KI913961">
    <property type="protein sequence ID" value="ETW02215.1"/>
    <property type="molecule type" value="Genomic_DNA"/>
</dbReference>
<sequence length="508" mass="55015">MDRDQLAYRRGPMRYRPSSQSSSVPPYEPRRRAVDGKVTGAKDCRSLAGKTAPKRSTVLSKDRCVPPKPRTKRRISGDTNISLEQMNAARVGTVASKRIGLSHVEGSEAKTPVHTPIELQPAERIQSPPRTRIPMSPSQSQLHSRRGAPSSPTHAPSNLSDVETTYTAHNVRSSFQRSRSRMAVPFKHGAELGADAMNASDISPSTPLSLPRKHALVGEHPLHGDASVTTDAIENKAPNSTKEDKPRKKKRGLMHTKDEKAVLNFAVAYAMSAATPSRRAFVPLPRALDSAYAVSSDKKVAVNSVSRLTPRSSPPRVVDAQAPSSADAAVSPPMIQVMSQDVAGISSVKVETTSGGDRQSCRLLPLKRPADTADEAPPNVPDRGTSISRRSATALNAKCRKVAAPAANYTTPVSKMPNKKHISTAVHGKHPNIATEVPPASIPRIFDRTLRGSLPMHPLVMPSREEREALRTANIAKMDMSRKLISSCIRSFPDNLSNSYPPASLFTW</sequence>
<feature type="compositionally biased region" description="Basic and acidic residues" evidence="1">
    <location>
        <begin position="28"/>
        <end position="45"/>
    </location>
</feature>
<feature type="region of interest" description="Disordered" evidence="1">
    <location>
        <begin position="367"/>
        <end position="386"/>
    </location>
</feature>
<organism evidence="2">
    <name type="scientific">Aphanomyces invadans</name>
    <dbReference type="NCBI Taxonomy" id="157072"/>
    <lineage>
        <taxon>Eukaryota</taxon>
        <taxon>Sar</taxon>
        <taxon>Stramenopiles</taxon>
        <taxon>Oomycota</taxon>
        <taxon>Saprolegniomycetes</taxon>
        <taxon>Saprolegniales</taxon>
        <taxon>Verrucalvaceae</taxon>
        <taxon>Aphanomyces</taxon>
    </lineage>
</organism>
<evidence type="ECO:0000256" key="1">
    <source>
        <dbReference type="SAM" id="MobiDB-lite"/>
    </source>
</evidence>
<feature type="region of interest" description="Disordered" evidence="1">
    <location>
        <begin position="103"/>
        <end position="162"/>
    </location>
</feature>
<feature type="region of interest" description="Disordered" evidence="1">
    <location>
        <begin position="223"/>
        <end position="253"/>
    </location>
</feature>
<feature type="region of interest" description="Disordered" evidence="1">
    <location>
        <begin position="306"/>
        <end position="328"/>
    </location>
</feature>
<name>A0A024U7L3_9STRA</name>
<evidence type="ECO:0000313" key="2">
    <source>
        <dbReference type="EMBL" id="ETW02215.1"/>
    </source>
</evidence>